<name>A0A267FT86_9PLAT</name>
<organism evidence="2 3">
    <name type="scientific">Macrostomum lignano</name>
    <dbReference type="NCBI Taxonomy" id="282301"/>
    <lineage>
        <taxon>Eukaryota</taxon>
        <taxon>Metazoa</taxon>
        <taxon>Spiralia</taxon>
        <taxon>Lophotrochozoa</taxon>
        <taxon>Platyhelminthes</taxon>
        <taxon>Rhabditophora</taxon>
        <taxon>Macrostomorpha</taxon>
        <taxon>Macrostomida</taxon>
        <taxon>Macrostomidae</taxon>
        <taxon>Macrostomum</taxon>
    </lineage>
</organism>
<dbReference type="Gene3D" id="1.10.10.1450">
    <property type="match status" value="1"/>
</dbReference>
<dbReference type="InterPro" id="IPR001888">
    <property type="entry name" value="Transposase_1"/>
</dbReference>
<evidence type="ECO:0000259" key="1">
    <source>
        <dbReference type="Pfam" id="PF17906"/>
    </source>
</evidence>
<dbReference type="InterPro" id="IPR036397">
    <property type="entry name" value="RNaseH_sf"/>
</dbReference>
<gene>
    <name evidence="2" type="ORF">BOX15_Mlig004941g10</name>
</gene>
<dbReference type="PANTHER" id="PTHR46060:SF1">
    <property type="entry name" value="MARINER MOS1 TRANSPOSASE-LIKE PROTEIN"/>
    <property type="match status" value="1"/>
</dbReference>
<sequence>MAESFSKQDVRSLMKFQFLQGKKPPDMFRELQQVLGKCAPTEQTVRKWYRLFAEGRESVEDNDRSGRPMTATNETVVKKVQELLDDDRRRTCEELAEDVGVSVGSVHTILTERLHLQKKFCKWVPHLLTGEQKMQRTVASSSHLRRFHREGEDFLSRIVAGDETWVYSWDPETKAQSAEWLPAHSPRPQKAIRKQGAMKIMHVMFFDSQGILLNWAVPQGTTVNGDYYRWILQEKLRPAIRKKRPDLLESGVILLHDNAPAHRKHNVVELLSKWGWEVLQHPAYSPDLSPCDFFLFPSVKKHLRGIRFDSVEHIEAACNQAVRQTDASGVSSGIRGLVNRWQKCKDIGGEYVE</sequence>
<dbReference type="STRING" id="282301.A0A267FT86"/>
<feature type="domain" description="Mos1 transposase HTH" evidence="1">
    <location>
        <begin position="7"/>
        <end position="55"/>
    </location>
</feature>
<dbReference type="Pfam" id="PF01359">
    <property type="entry name" value="Transposase_1"/>
    <property type="match status" value="1"/>
</dbReference>
<dbReference type="InterPro" id="IPR041426">
    <property type="entry name" value="Mos1_HTH"/>
</dbReference>
<keyword evidence="3" id="KW-1185">Reference proteome</keyword>
<dbReference type="OrthoDB" id="10018757at2759"/>
<dbReference type="AlphaFoldDB" id="A0A267FT86"/>
<evidence type="ECO:0000313" key="3">
    <source>
        <dbReference type="Proteomes" id="UP000215902"/>
    </source>
</evidence>
<dbReference type="PANTHER" id="PTHR46060">
    <property type="entry name" value="MARINER MOS1 TRANSPOSASE-LIKE PROTEIN"/>
    <property type="match status" value="1"/>
</dbReference>
<accession>A0A267FT86</accession>
<reference evidence="2 3" key="1">
    <citation type="submission" date="2017-06" db="EMBL/GenBank/DDBJ databases">
        <title>A platform for efficient transgenesis in Macrostomum lignano, a flatworm model organism for stem cell research.</title>
        <authorList>
            <person name="Berezikov E."/>
        </authorList>
    </citation>
    <scope>NUCLEOTIDE SEQUENCE [LARGE SCALE GENOMIC DNA]</scope>
    <source>
        <strain evidence="2">DV1</strain>
        <tissue evidence="2">Whole organism</tissue>
    </source>
</reference>
<dbReference type="EMBL" id="NIVC01000831">
    <property type="protein sequence ID" value="PAA76287.1"/>
    <property type="molecule type" value="Genomic_DNA"/>
</dbReference>
<protein>
    <recommendedName>
        <fullName evidence="1">Mos1 transposase HTH domain-containing protein</fullName>
    </recommendedName>
</protein>
<dbReference type="Gene3D" id="3.30.420.10">
    <property type="entry name" value="Ribonuclease H-like superfamily/Ribonuclease H"/>
    <property type="match status" value="1"/>
</dbReference>
<dbReference type="GO" id="GO:0003676">
    <property type="term" value="F:nucleic acid binding"/>
    <property type="evidence" value="ECO:0007669"/>
    <property type="project" value="InterPro"/>
</dbReference>
<proteinExistence type="predicted"/>
<dbReference type="Proteomes" id="UP000215902">
    <property type="component" value="Unassembled WGS sequence"/>
</dbReference>
<comment type="caution">
    <text evidence="2">The sequence shown here is derived from an EMBL/GenBank/DDBJ whole genome shotgun (WGS) entry which is preliminary data.</text>
</comment>
<dbReference type="Pfam" id="PF17906">
    <property type="entry name" value="HTH_48"/>
    <property type="match status" value="1"/>
</dbReference>
<dbReference type="InterPro" id="IPR052709">
    <property type="entry name" value="Transposase-MT_Hybrid"/>
</dbReference>
<evidence type="ECO:0000313" key="2">
    <source>
        <dbReference type="EMBL" id="PAA76287.1"/>
    </source>
</evidence>